<dbReference type="SMART" id="SM00875">
    <property type="entry name" value="BACK"/>
    <property type="match status" value="1"/>
</dbReference>
<keyword evidence="1" id="KW-0880">Kelch repeat</keyword>
<comment type="caution">
    <text evidence="4">The sequence shown here is derived from an EMBL/GenBank/DDBJ whole genome shotgun (WGS) entry which is preliminary data.</text>
</comment>
<dbReference type="InterPro" id="IPR017096">
    <property type="entry name" value="BTB-kelch_protein"/>
</dbReference>
<proteinExistence type="predicted"/>
<dbReference type="InterPro" id="IPR011333">
    <property type="entry name" value="SKP1/BTB/POZ_sf"/>
</dbReference>
<name>A0ABD0KZZ4_9CAEN</name>
<dbReference type="FunFam" id="1.25.40.420:FF:000001">
    <property type="entry name" value="Kelch-like family member 12"/>
    <property type="match status" value="1"/>
</dbReference>
<dbReference type="SMART" id="SM00612">
    <property type="entry name" value="Kelch"/>
    <property type="match status" value="4"/>
</dbReference>
<dbReference type="Pfam" id="PF24681">
    <property type="entry name" value="Kelch_KLHDC2_KLHL20_DRC7"/>
    <property type="match status" value="1"/>
</dbReference>
<accession>A0ABD0KZZ4</accession>
<dbReference type="Proteomes" id="UP001519460">
    <property type="component" value="Unassembled WGS sequence"/>
</dbReference>
<sequence>MEKMAFEYEDHQVVLLEELKAMYDDKLLIDVYICVGETQIPCHRNVLSAASPYFRAMFTSSLTESRQFRVELHEVDAASVALLINYAYTGKVDVTRNNAQSLLATSSLLQMLPVQRACAKFMEMQLDVNNCIGIHAFAHAHSCPELSVKAREFIEKNFTLVSRTEEFLELGLSQLSDLLGSDELNVEKEEVVWEALLAWVNHNTDDRRPHIGELLTKVRLPLLPVKYVQDTIAPHIFVQRSETCQELLSDMRDFERNPQSYTGDYDFSLSLRSGMIKPEHCILLVGGLVQNKASINCYNPLTRETFLMATFPDCEERSGYYCVEDPAVVVADDLNIYAAGGNYIYHENYGDTPSDEDSFDDFDEEESVRKDFFFYDNDHNKWIAKSPMLFPKSNFTLAYLDGKIFSFGGLTLNQHPTEIVECYDVEKNKWGYVGMMPTTLVDLSSVVYQGDIYLLGGRTGVAVHNVVMKYDPRRMEWTPLAGMPTPRFNFGVCVIDNEILVAGGQVYTHAAHTIHREALRSVEIYNIDDNQWRAGPDLPAQMFNVGLMQINGAVYACGTVEHHRSPFRIYRHNMVCRLDIMRNEWQKIESDLCEVRSYAPVAAKLHTRKLSQVFRPEVDT</sequence>
<dbReference type="Gene3D" id="2.120.10.80">
    <property type="entry name" value="Kelch-type beta propeller"/>
    <property type="match status" value="1"/>
</dbReference>
<reference evidence="4 5" key="1">
    <citation type="journal article" date="2023" name="Sci. Data">
        <title>Genome assembly of the Korean intertidal mud-creeper Batillaria attramentaria.</title>
        <authorList>
            <person name="Patra A.K."/>
            <person name="Ho P.T."/>
            <person name="Jun S."/>
            <person name="Lee S.J."/>
            <person name="Kim Y."/>
            <person name="Won Y.J."/>
        </authorList>
    </citation>
    <scope>NUCLEOTIDE SEQUENCE [LARGE SCALE GENOMIC DNA]</scope>
    <source>
        <strain evidence="4">Wonlab-2016</strain>
    </source>
</reference>
<dbReference type="SMART" id="SM00225">
    <property type="entry name" value="BTB"/>
    <property type="match status" value="1"/>
</dbReference>
<dbReference type="SUPFAM" id="SSF54695">
    <property type="entry name" value="POZ domain"/>
    <property type="match status" value="1"/>
</dbReference>
<dbReference type="InterPro" id="IPR015915">
    <property type="entry name" value="Kelch-typ_b-propeller"/>
</dbReference>
<dbReference type="PANTHER" id="PTHR24412:SF272">
    <property type="entry name" value="KELCH-LIKE PROTEIN DIABLO"/>
    <property type="match status" value="1"/>
</dbReference>
<dbReference type="AlphaFoldDB" id="A0ABD0KZZ4"/>
<dbReference type="Pfam" id="PF07707">
    <property type="entry name" value="BACK"/>
    <property type="match status" value="1"/>
</dbReference>
<dbReference type="InterPro" id="IPR006652">
    <property type="entry name" value="Kelch_1"/>
</dbReference>
<dbReference type="Gene3D" id="1.25.40.420">
    <property type="match status" value="1"/>
</dbReference>
<dbReference type="SUPFAM" id="SSF117281">
    <property type="entry name" value="Kelch motif"/>
    <property type="match status" value="1"/>
</dbReference>
<evidence type="ECO:0000313" key="5">
    <source>
        <dbReference type="Proteomes" id="UP001519460"/>
    </source>
</evidence>
<gene>
    <name evidence="4" type="ORF">BaRGS_00016481</name>
</gene>
<dbReference type="Gene3D" id="3.30.710.10">
    <property type="entry name" value="Potassium Channel Kv1.1, Chain A"/>
    <property type="match status" value="1"/>
</dbReference>
<dbReference type="PANTHER" id="PTHR24412">
    <property type="entry name" value="KELCH PROTEIN"/>
    <property type="match status" value="1"/>
</dbReference>
<dbReference type="InterPro" id="IPR011705">
    <property type="entry name" value="BACK"/>
</dbReference>
<evidence type="ECO:0000256" key="2">
    <source>
        <dbReference type="ARBA" id="ARBA00022737"/>
    </source>
</evidence>
<dbReference type="EMBL" id="JACVVK020000104">
    <property type="protein sequence ID" value="KAK7492384.1"/>
    <property type="molecule type" value="Genomic_DNA"/>
</dbReference>
<organism evidence="4 5">
    <name type="scientific">Batillaria attramentaria</name>
    <dbReference type="NCBI Taxonomy" id="370345"/>
    <lineage>
        <taxon>Eukaryota</taxon>
        <taxon>Metazoa</taxon>
        <taxon>Spiralia</taxon>
        <taxon>Lophotrochozoa</taxon>
        <taxon>Mollusca</taxon>
        <taxon>Gastropoda</taxon>
        <taxon>Caenogastropoda</taxon>
        <taxon>Sorbeoconcha</taxon>
        <taxon>Cerithioidea</taxon>
        <taxon>Batillariidae</taxon>
        <taxon>Batillaria</taxon>
    </lineage>
</organism>
<evidence type="ECO:0000313" key="4">
    <source>
        <dbReference type="EMBL" id="KAK7492384.1"/>
    </source>
</evidence>
<protein>
    <recommendedName>
        <fullName evidence="3">BTB domain-containing protein</fullName>
    </recommendedName>
</protein>
<dbReference type="PIRSF" id="PIRSF037037">
    <property type="entry name" value="Kelch-like_protein_gigaxonin"/>
    <property type="match status" value="1"/>
</dbReference>
<dbReference type="PROSITE" id="PS50097">
    <property type="entry name" value="BTB"/>
    <property type="match status" value="1"/>
</dbReference>
<evidence type="ECO:0000256" key="1">
    <source>
        <dbReference type="ARBA" id="ARBA00022441"/>
    </source>
</evidence>
<keyword evidence="2" id="KW-0677">Repeat</keyword>
<dbReference type="Pfam" id="PF00651">
    <property type="entry name" value="BTB"/>
    <property type="match status" value="1"/>
</dbReference>
<keyword evidence="5" id="KW-1185">Reference proteome</keyword>
<evidence type="ECO:0000259" key="3">
    <source>
        <dbReference type="PROSITE" id="PS50097"/>
    </source>
</evidence>
<dbReference type="InterPro" id="IPR000210">
    <property type="entry name" value="BTB/POZ_dom"/>
</dbReference>
<feature type="domain" description="BTB" evidence="3">
    <location>
        <begin position="29"/>
        <end position="96"/>
    </location>
</feature>